<keyword evidence="1" id="KW-0540">Nuclease</keyword>
<sequence length="303" mass="34820">MEKTLIEIKDQAEAEFNQEHYHQAAGLFVTVYQEEQTLTLNRQLVLALKEDQQYQLAKDYASDFLSDYAQHENLFLLYFDLLLQIQNFVSAQQWALQSPNQELIEGLLVQIRDGERKAENQQGQTLKTIAQHFYHLSDESMVAQQERYQQALHLPVATFVTGAKFLLVDPFASPLMRSTLLSDLQELGETGVVTYQWLDQERHQIDLQAISPVFTNQIFQKLVAALDDQVGQEDPIAYQALFDQLRLEAMLLFPRLEESILDAMAWVDADLSAFYQEQAPEEETKQKQVHDLVLQALAELAGQ</sequence>
<organism evidence="1 2">
    <name type="scientific">Fructobacillus americanaquae</name>
    <dbReference type="NCBI Taxonomy" id="2940302"/>
    <lineage>
        <taxon>Bacteria</taxon>
        <taxon>Bacillati</taxon>
        <taxon>Bacillota</taxon>
        <taxon>Bacilli</taxon>
        <taxon>Lactobacillales</taxon>
        <taxon>Lactobacillaceae</taxon>
        <taxon>Fructobacillus</taxon>
    </lineage>
</organism>
<evidence type="ECO:0000313" key="2">
    <source>
        <dbReference type="Proteomes" id="UP001056093"/>
    </source>
</evidence>
<reference evidence="1" key="1">
    <citation type="submission" date="2022-05" db="EMBL/GenBank/DDBJ databases">
        <authorList>
            <person name="Oliphant S.A."/>
            <person name="Watson-Haigh N.S."/>
            <person name="Sumby K.M."/>
            <person name="Gardner J.M."/>
            <person name="Jiranek V."/>
        </authorList>
    </citation>
    <scope>NUCLEOTIDE SEQUENCE</scope>
    <source>
        <strain evidence="1">KI3_B9</strain>
    </source>
</reference>
<dbReference type="Proteomes" id="UP001056093">
    <property type="component" value="Chromosome"/>
</dbReference>
<keyword evidence="1" id="KW-0255">Endonuclease</keyword>
<keyword evidence="2" id="KW-1185">Reference proteome</keyword>
<protein>
    <submittedName>
        <fullName evidence="1">Type I restriction endonuclease subunit R</fullName>
    </submittedName>
</protein>
<proteinExistence type="predicted"/>
<evidence type="ECO:0000313" key="1">
    <source>
        <dbReference type="EMBL" id="USS91940.1"/>
    </source>
</evidence>
<name>A0ABY5BZK9_9LACO</name>
<dbReference type="EMBL" id="CP097122">
    <property type="protein sequence ID" value="USS91940.1"/>
    <property type="molecule type" value="Genomic_DNA"/>
</dbReference>
<gene>
    <name evidence="1" type="ORF">M3M36_06420</name>
</gene>
<dbReference type="RefSeq" id="WP_252773748.1">
    <property type="nucleotide sequence ID" value="NZ_CP097122.1"/>
</dbReference>
<dbReference type="GO" id="GO:0004519">
    <property type="term" value="F:endonuclease activity"/>
    <property type="evidence" value="ECO:0007669"/>
    <property type="project" value="UniProtKB-KW"/>
</dbReference>
<keyword evidence="1" id="KW-0378">Hydrolase</keyword>
<accession>A0ABY5BZK9</accession>